<organism evidence="1 2">
    <name type="scientific">Comamonas testosteroni TK102</name>
    <dbReference type="NCBI Taxonomy" id="1392005"/>
    <lineage>
        <taxon>Bacteria</taxon>
        <taxon>Pseudomonadati</taxon>
        <taxon>Pseudomonadota</taxon>
        <taxon>Betaproteobacteria</taxon>
        <taxon>Burkholderiales</taxon>
        <taxon>Comamonadaceae</taxon>
        <taxon>Comamonas</taxon>
    </lineage>
</organism>
<gene>
    <name evidence="1" type="ORF">O987_07110</name>
</gene>
<dbReference type="Gene3D" id="4.10.410.40">
    <property type="match status" value="1"/>
</dbReference>
<dbReference type="Pfam" id="PF16460">
    <property type="entry name" value="Phage_TTP_11"/>
    <property type="match status" value="1"/>
</dbReference>
<dbReference type="HOGENOM" id="CLU_099443_0_0_4"/>
<dbReference type="Proteomes" id="UP000028782">
    <property type="component" value="Chromosome"/>
</dbReference>
<dbReference type="InterPro" id="IPR032495">
    <property type="entry name" value="Phage_TTP_11"/>
</dbReference>
<evidence type="ECO:0000313" key="1">
    <source>
        <dbReference type="EMBL" id="AIJ45566.1"/>
    </source>
</evidence>
<protein>
    <submittedName>
        <fullName evidence="1">Major tail subunit</fullName>
    </submittedName>
</protein>
<dbReference type="RefSeq" id="WP_080731457.1">
    <property type="nucleotide sequence ID" value="NZ_CP006704.1"/>
</dbReference>
<dbReference type="AlphaFoldDB" id="A0A076PLM1"/>
<proteinExistence type="predicted"/>
<name>A0A076PLM1_COMTE</name>
<reference evidence="1 2" key="1">
    <citation type="journal article" date="2014" name="Genome Announc.">
        <title>Complete Genome Sequence of Polychlorinated Biphenyl Degrader Comamonas testosteroni TK102 (NBRC 109938).</title>
        <authorList>
            <person name="Fukuda K."/>
            <person name="Hosoyama A."/>
            <person name="Tsuchikane K."/>
            <person name="Ohji S."/>
            <person name="Yamazoe A."/>
            <person name="Fujita N."/>
            <person name="Shintani M."/>
            <person name="Kimbara K."/>
        </authorList>
    </citation>
    <scope>NUCLEOTIDE SEQUENCE [LARGE SCALE GENOMIC DNA]</scope>
    <source>
        <strain evidence="1">TK102</strain>
    </source>
</reference>
<dbReference type="EMBL" id="CP006704">
    <property type="protein sequence ID" value="AIJ45566.1"/>
    <property type="molecule type" value="Genomic_DNA"/>
</dbReference>
<accession>A0A076PLM1</accession>
<sequence>MPMLPQGTQLYALVPKDAGAAEVIKIACALTVDTGEDERAEHEDTCLDEMESTSTFPGLITPGDATFTVRIDPADESHVKLWALFKARTKVMWAMGWGDGVDVDPTAPAAAGEDWELPLTRTWSTWRGHISAMNFTGFEAGGAPVQGSVKIKRSTATEWLVKGRTP</sequence>
<dbReference type="KEGG" id="ctes:O987_07110"/>
<evidence type="ECO:0000313" key="2">
    <source>
        <dbReference type="Proteomes" id="UP000028782"/>
    </source>
</evidence>